<evidence type="ECO:0000313" key="2">
    <source>
        <dbReference type="EMBL" id="GJE57500.1"/>
    </source>
</evidence>
<organism evidence="2 3">
    <name type="scientific">Methylobacterium thuringiense</name>
    <dbReference type="NCBI Taxonomy" id="1003091"/>
    <lineage>
        <taxon>Bacteria</taxon>
        <taxon>Pseudomonadati</taxon>
        <taxon>Pseudomonadota</taxon>
        <taxon>Alphaproteobacteria</taxon>
        <taxon>Hyphomicrobiales</taxon>
        <taxon>Methylobacteriaceae</taxon>
        <taxon>Methylobacterium</taxon>
    </lineage>
</organism>
<comment type="caution">
    <text evidence="2">The sequence shown here is derived from an EMBL/GenBank/DDBJ whole genome shotgun (WGS) entry which is preliminary data.</text>
</comment>
<evidence type="ECO:0000256" key="1">
    <source>
        <dbReference type="SAM" id="MobiDB-lite"/>
    </source>
</evidence>
<dbReference type="EMBL" id="BPRA01000024">
    <property type="protein sequence ID" value="GJE57500.1"/>
    <property type="molecule type" value="Genomic_DNA"/>
</dbReference>
<evidence type="ECO:0000313" key="3">
    <source>
        <dbReference type="Proteomes" id="UP001055101"/>
    </source>
</evidence>
<reference evidence="2" key="1">
    <citation type="journal article" date="2021" name="Front. Microbiol.">
        <title>Comprehensive Comparative Genomics and Phenotyping of Methylobacterium Species.</title>
        <authorList>
            <person name="Alessa O."/>
            <person name="Ogura Y."/>
            <person name="Fujitani Y."/>
            <person name="Takami H."/>
            <person name="Hayashi T."/>
            <person name="Sahin N."/>
            <person name="Tani A."/>
        </authorList>
    </citation>
    <scope>NUCLEOTIDE SEQUENCE</scope>
    <source>
        <strain evidence="2">DSM 23674</strain>
    </source>
</reference>
<protein>
    <submittedName>
        <fullName evidence="2">Uncharacterized protein</fullName>
    </submittedName>
</protein>
<dbReference type="RefSeq" id="WP_147816368.1">
    <property type="nucleotide sequence ID" value="NZ_BPRA01000024.1"/>
</dbReference>
<name>A0ABQ4TV55_9HYPH</name>
<dbReference type="Proteomes" id="UP001055101">
    <property type="component" value="Unassembled WGS sequence"/>
</dbReference>
<keyword evidence="3" id="KW-1185">Reference proteome</keyword>
<sequence>MALDVDGYAVLGAIAVVPEVFPDIRADIAKTARTLVTKQLKAKSLPLARLRLIRRALGAETFALIVDGMTDAEAKSLVGRFDKHHPELKTAAADWYRRRLGGLADTEEPAEKPKAVKADKPAASPKPKAERALGKRPFAATWDGKDHDAPAVKAKKKKG</sequence>
<feature type="region of interest" description="Disordered" evidence="1">
    <location>
        <begin position="102"/>
        <end position="159"/>
    </location>
</feature>
<gene>
    <name evidence="2" type="ORF">EKPJFOCH_4016</name>
</gene>
<feature type="compositionally biased region" description="Basic and acidic residues" evidence="1">
    <location>
        <begin position="109"/>
        <end position="120"/>
    </location>
</feature>
<accession>A0ABQ4TV55</accession>
<reference evidence="2" key="2">
    <citation type="submission" date="2021-08" db="EMBL/GenBank/DDBJ databases">
        <authorList>
            <person name="Tani A."/>
            <person name="Ola A."/>
            <person name="Ogura Y."/>
            <person name="Katsura K."/>
            <person name="Hayashi T."/>
        </authorList>
    </citation>
    <scope>NUCLEOTIDE SEQUENCE</scope>
    <source>
        <strain evidence="2">DSM 23674</strain>
    </source>
</reference>
<proteinExistence type="predicted"/>